<protein>
    <recommendedName>
        <fullName evidence="6 7">Thioredoxin</fullName>
    </recommendedName>
</protein>
<dbReference type="STRING" id="1318617.MGM1_5910"/>
<evidence type="ECO:0000256" key="1">
    <source>
        <dbReference type="ARBA" id="ARBA00008987"/>
    </source>
</evidence>
<comment type="similarity">
    <text evidence="1 7">Belongs to the thioredoxin family.</text>
</comment>
<dbReference type="AlphaFoldDB" id="A0A097STM0"/>
<sequence length="103" mass="11632">MVNIITKETFSDFIKSNKVVVVKFFATWCGPCKMITPVLEQVSDELTDIPFGSVDIDQQGELAHQFNIHTVPTIMLFVNEKPVNSFVGFRHKQAIVEFVNSAK</sequence>
<evidence type="ECO:0000256" key="4">
    <source>
        <dbReference type="ARBA" id="ARBA00023157"/>
    </source>
</evidence>
<keyword evidence="5 8" id="KW-0676">Redox-active center</keyword>
<dbReference type="NCBIfam" id="TIGR01068">
    <property type="entry name" value="thioredoxin"/>
    <property type="match status" value="1"/>
</dbReference>
<dbReference type="PANTHER" id="PTHR45663:SF11">
    <property type="entry name" value="GEO12009P1"/>
    <property type="match status" value="1"/>
</dbReference>
<evidence type="ECO:0000256" key="6">
    <source>
        <dbReference type="NCBIfam" id="TIGR01068"/>
    </source>
</evidence>
<evidence type="ECO:0000256" key="8">
    <source>
        <dbReference type="PIRSR" id="PIRSR000077-4"/>
    </source>
</evidence>
<evidence type="ECO:0000259" key="9">
    <source>
        <dbReference type="PROSITE" id="PS51352"/>
    </source>
</evidence>
<reference evidence="10 11" key="1">
    <citation type="journal article" date="2014" name="PLoS ONE">
        <title>An emerging Mycoplasma associated with trichomoniasis, vaginal infection and disease.</title>
        <authorList>
            <consortium name="Vaginal Microbiome Consortium"/>
            <person name="Fettweis J.M."/>
            <person name="Serrano M.G."/>
            <person name="Huang B."/>
            <person name="Brooks J.P."/>
            <person name="Glascock A.L."/>
            <person name="Sheth N.U."/>
            <person name="Strauss J.F.III."/>
            <person name="Jefferson K.K."/>
            <person name="Buck G.A."/>
        </authorList>
    </citation>
    <scope>NUCLEOTIDE SEQUENCE [LARGE SCALE GENOMIC DNA]</scope>
    <source>
        <strain evidence="10 11">VCU_M1</strain>
    </source>
</reference>
<feature type="domain" description="Thioredoxin" evidence="9">
    <location>
        <begin position="1"/>
        <end position="103"/>
    </location>
</feature>
<dbReference type="InterPro" id="IPR017937">
    <property type="entry name" value="Thioredoxin_CS"/>
</dbReference>
<keyword evidence="4 8" id="KW-1015">Disulfide bond</keyword>
<dbReference type="InterPro" id="IPR013766">
    <property type="entry name" value="Thioredoxin_domain"/>
</dbReference>
<dbReference type="Proteomes" id="UP000030066">
    <property type="component" value="Chromosome"/>
</dbReference>
<gene>
    <name evidence="10" type="ORF">MGM1_5910</name>
</gene>
<proteinExistence type="inferred from homology"/>
<dbReference type="eggNOG" id="COG3118">
    <property type="taxonomic scope" value="Bacteria"/>
</dbReference>
<accession>A0A097STM0</accession>
<keyword evidence="3" id="KW-0249">Electron transport</keyword>
<organism evidence="10 11">
    <name type="scientific">Candidatus Malacoplasma girerdii</name>
    <dbReference type="NCBI Taxonomy" id="1318617"/>
    <lineage>
        <taxon>Bacteria</taxon>
        <taxon>Bacillati</taxon>
        <taxon>Mycoplasmatota</taxon>
        <taxon>Mycoplasmoidales</taxon>
        <taxon>Mycoplasmoidaceae</taxon>
        <taxon>Malacoplasma</taxon>
    </lineage>
</organism>
<dbReference type="Gene3D" id="3.40.30.10">
    <property type="entry name" value="Glutaredoxin"/>
    <property type="match status" value="1"/>
</dbReference>
<dbReference type="PROSITE" id="PS00194">
    <property type="entry name" value="THIOREDOXIN_1"/>
    <property type="match status" value="1"/>
</dbReference>
<dbReference type="CDD" id="cd02947">
    <property type="entry name" value="TRX_family"/>
    <property type="match status" value="1"/>
</dbReference>
<evidence type="ECO:0000313" key="11">
    <source>
        <dbReference type="Proteomes" id="UP000030066"/>
    </source>
</evidence>
<dbReference type="PIRSF" id="PIRSF000077">
    <property type="entry name" value="Thioredoxin"/>
    <property type="match status" value="1"/>
</dbReference>
<dbReference type="EMBL" id="CP007711">
    <property type="protein sequence ID" value="AIV03948.1"/>
    <property type="molecule type" value="Genomic_DNA"/>
</dbReference>
<dbReference type="SUPFAM" id="SSF52833">
    <property type="entry name" value="Thioredoxin-like"/>
    <property type="match status" value="1"/>
</dbReference>
<dbReference type="HOGENOM" id="CLU_090389_10_4_14"/>
<dbReference type="InterPro" id="IPR005746">
    <property type="entry name" value="Thioredoxin"/>
</dbReference>
<evidence type="ECO:0000256" key="2">
    <source>
        <dbReference type="ARBA" id="ARBA00022448"/>
    </source>
</evidence>
<name>A0A097STM0_9BACT</name>
<dbReference type="KEGG" id="mgj:MGM1_5910"/>
<dbReference type="GO" id="GO:0015035">
    <property type="term" value="F:protein-disulfide reductase activity"/>
    <property type="evidence" value="ECO:0007669"/>
    <property type="project" value="UniProtKB-UniRule"/>
</dbReference>
<dbReference type="PRINTS" id="PR00421">
    <property type="entry name" value="THIOREDOXIN"/>
</dbReference>
<dbReference type="Pfam" id="PF00085">
    <property type="entry name" value="Thioredoxin"/>
    <property type="match status" value="1"/>
</dbReference>
<feature type="disulfide bond" description="Redox-active" evidence="8">
    <location>
        <begin position="29"/>
        <end position="32"/>
    </location>
</feature>
<keyword evidence="2" id="KW-0813">Transport</keyword>
<dbReference type="PANTHER" id="PTHR45663">
    <property type="entry name" value="GEO12009P1"/>
    <property type="match status" value="1"/>
</dbReference>
<evidence type="ECO:0000256" key="7">
    <source>
        <dbReference type="PIRNR" id="PIRNR000077"/>
    </source>
</evidence>
<evidence type="ECO:0000256" key="3">
    <source>
        <dbReference type="ARBA" id="ARBA00022982"/>
    </source>
</evidence>
<evidence type="ECO:0000256" key="5">
    <source>
        <dbReference type="ARBA" id="ARBA00023284"/>
    </source>
</evidence>
<dbReference type="PROSITE" id="PS51352">
    <property type="entry name" value="THIOREDOXIN_2"/>
    <property type="match status" value="1"/>
</dbReference>
<dbReference type="GO" id="GO:0005737">
    <property type="term" value="C:cytoplasm"/>
    <property type="evidence" value="ECO:0007669"/>
    <property type="project" value="TreeGrafter"/>
</dbReference>
<evidence type="ECO:0000313" key="10">
    <source>
        <dbReference type="EMBL" id="AIV03948.1"/>
    </source>
</evidence>
<dbReference type="InterPro" id="IPR036249">
    <property type="entry name" value="Thioredoxin-like_sf"/>
</dbReference>
<keyword evidence="11" id="KW-1185">Reference proteome</keyword>